<dbReference type="PRINTS" id="PR00367">
    <property type="entry name" value="ETHRSPELEMNT"/>
</dbReference>
<dbReference type="PANTHER" id="PTHR31985">
    <property type="entry name" value="ETHYLENE-RESPONSIVE TRANSCRIPTION FACTOR ERF042-RELATED"/>
    <property type="match status" value="1"/>
</dbReference>
<evidence type="ECO:0000256" key="4">
    <source>
        <dbReference type="ARBA" id="ARBA00023159"/>
    </source>
</evidence>
<dbReference type="PANTHER" id="PTHR31985:SF273">
    <property type="entry name" value="ETHYLENE-RESPONSIVE TRANSCRIPTION FACTOR ERF017"/>
    <property type="match status" value="1"/>
</dbReference>
<dbReference type="GO" id="GO:0003677">
    <property type="term" value="F:DNA binding"/>
    <property type="evidence" value="ECO:0007669"/>
    <property type="project" value="UniProtKB-KW"/>
</dbReference>
<feature type="domain" description="AP2/ERF" evidence="8">
    <location>
        <begin position="15"/>
        <end position="72"/>
    </location>
</feature>
<dbReference type="SUPFAM" id="SSF54171">
    <property type="entry name" value="DNA-binding domain"/>
    <property type="match status" value="1"/>
</dbReference>
<gene>
    <name evidence="9" type="ORF">GOP47_0016029</name>
</gene>
<dbReference type="GO" id="GO:0005634">
    <property type="term" value="C:nucleus"/>
    <property type="evidence" value="ECO:0007669"/>
    <property type="project" value="UniProtKB-SubCell"/>
</dbReference>
<dbReference type="InterPro" id="IPR001471">
    <property type="entry name" value="AP2/ERF_dom"/>
</dbReference>
<dbReference type="GO" id="GO:0003700">
    <property type="term" value="F:DNA-binding transcription factor activity"/>
    <property type="evidence" value="ECO:0007669"/>
    <property type="project" value="InterPro"/>
</dbReference>
<accession>A0A9D4ZBR8</accession>
<comment type="subcellular location">
    <subcellularLocation>
        <location evidence="1">Nucleus</location>
    </subcellularLocation>
</comment>
<dbReference type="Proteomes" id="UP000886520">
    <property type="component" value="Chromosome 15"/>
</dbReference>
<sequence>MVSKTETAEPSIEKRWKGVRRRAWGRWVCEIRLPRSRQRIWLGSYATAEEAARAYDAASLCLRGRTASLNFPHSANSVSSLLSRDSSSHDAQPPPTREVIQSIAAAAAAEYRNSQADDGADRNYGLSVCKEGRQPAGEALPHARSRSDWAWTTMALQLRLMKMKGKSRCDGTLLRLQKGGIAEVPQTSGAGNSESSSFVEEEQCLFSSLKEFETLPTICNSHG</sequence>
<evidence type="ECO:0000256" key="3">
    <source>
        <dbReference type="ARBA" id="ARBA00023125"/>
    </source>
</evidence>
<dbReference type="SMART" id="SM00380">
    <property type="entry name" value="AP2"/>
    <property type="match status" value="1"/>
</dbReference>
<proteinExistence type="inferred from homology"/>
<dbReference type="AlphaFoldDB" id="A0A9D4ZBR8"/>
<keyword evidence="5" id="KW-0804">Transcription</keyword>
<evidence type="ECO:0000256" key="7">
    <source>
        <dbReference type="ARBA" id="ARBA00024343"/>
    </source>
</evidence>
<dbReference type="Pfam" id="PF00847">
    <property type="entry name" value="AP2"/>
    <property type="match status" value="1"/>
</dbReference>
<comment type="similarity">
    <text evidence="7">Belongs to the AP2/ERF transcription factor family. ERF subfamily.</text>
</comment>
<dbReference type="InterPro" id="IPR016177">
    <property type="entry name" value="DNA-bd_dom_sf"/>
</dbReference>
<evidence type="ECO:0000313" key="10">
    <source>
        <dbReference type="Proteomes" id="UP000886520"/>
    </source>
</evidence>
<dbReference type="InterPro" id="IPR051032">
    <property type="entry name" value="AP2/ERF_TF_ERF_subfamily"/>
</dbReference>
<keyword evidence="3" id="KW-0238">DNA-binding</keyword>
<evidence type="ECO:0000256" key="5">
    <source>
        <dbReference type="ARBA" id="ARBA00023163"/>
    </source>
</evidence>
<evidence type="ECO:0000259" key="8">
    <source>
        <dbReference type="PROSITE" id="PS51032"/>
    </source>
</evidence>
<reference evidence="9" key="1">
    <citation type="submission" date="2021-01" db="EMBL/GenBank/DDBJ databases">
        <title>Adiantum capillus-veneris genome.</title>
        <authorList>
            <person name="Fang Y."/>
            <person name="Liao Q."/>
        </authorList>
    </citation>
    <scope>NUCLEOTIDE SEQUENCE</scope>
    <source>
        <strain evidence="9">H3</strain>
        <tissue evidence="9">Leaf</tissue>
    </source>
</reference>
<dbReference type="Gene3D" id="3.30.730.10">
    <property type="entry name" value="AP2/ERF domain"/>
    <property type="match status" value="1"/>
</dbReference>
<evidence type="ECO:0000256" key="6">
    <source>
        <dbReference type="ARBA" id="ARBA00023242"/>
    </source>
</evidence>
<dbReference type="InterPro" id="IPR036955">
    <property type="entry name" value="AP2/ERF_dom_sf"/>
</dbReference>
<dbReference type="OrthoDB" id="1918918at2759"/>
<evidence type="ECO:0000256" key="2">
    <source>
        <dbReference type="ARBA" id="ARBA00023015"/>
    </source>
</evidence>
<dbReference type="FunFam" id="3.30.730.10:FF:000001">
    <property type="entry name" value="Ethylene-responsive transcription factor 2"/>
    <property type="match status" value="1"/>
</dbReference>
<keyword evidence="10" id="KW-1185">Reference proteome</keyword>
<organism evidence="9 10">
    <name type="scientific">Adiantum capillus-veneris</name>
    <name type="common">Maidenhair fern</name>
    <dbReference type="NCBI Taxonomy" id="13818"/>
    <lineage>
        <taxon>Eukaryota</taxon>
        <taxon>Viridiplantae</taxon>
        <taxon>Streptophyta</taxon>
        <taxon>Embryophyta</taxon>
        <taxon>Tracheophyta</taxon>
        <taxon>Polypodiopsida</taxon>
        <taxon>Polypodiidae</taxon>
        <taxon>Polypodiales</taxon>
        <taxon>Pteridineae</taxon>
        <taxon>Pteridaceae</taxon>
        <taxon>Vittarioideae</taxon>
        <taxon>Adiantum</taxon>
    </lineage>
</organism>
<protein>
    <recommendedName>
        <fullName evidence="8">AP2/ERF domain-containing protein</fullName>
    </recommendedName>
</protein>
<name>A0A9D4ZBR8_ADICA</name>
<keyword evidence="4" id="KW-0010">Activator</keyword>
<dbReference type="CDD" id="cd00018">
    <property type="entry name" value="AP2"/>
    <property type="match status" value="1"/>
</dbReference>
<keyword evidence="6" id="KW-0539">Nucleus</keyword>
<dbReference type="EMBL" id="JABFUD020000015">
    <property type="protein sequence ID" value="KAI5069728.1"/>
    <property type="molecule type" value="Genomic_DNA"/>
</dbReference>
<comment type="caution">
    <text evidence="9">The sequence shown here is derived from an EMBL/GenBank/DDBJ whole genome shotgun (WGS) entry which is preliminary data.</text>
</comment>
<dbReference type="PROSITE" id="PS51032">
    <property type="entry name" value="AP2_ERF"/>
    <property type="match status" value="1"/>
</dbReference>
<keyword evidence="2" id="KW-0805">Transcription regulation</keyword>
<evidence type="ECO:0000313" key="9">
    <source>
        <dbReference type="EMBL" id="KAI5069728.1"/>
    </source>
</evidence>
<evidence type="ECO:0000256" key="1">
    <source>
        <dbReference type="ARBA" id="ARBA00004123"/>
    </source>
</evidence>